<feature type="transmembrane region" description="Helical" evidence="32">
    <location>
        <begin position="247"/>
        <end position="266"/>
    </location>
</feature>
<accession>T1J269</accession>
<evidence type="ECO:0000256" key="32">
    <source>
        <dbReference type="SAM" id="Phobius"/>
    </source>
</evidence>
<evidence type="ECO:0000256" key="18">
    <source>
        <dbReference type="ARBA" id="ARBA00047367"/>
    </source>
</evidence>
<feature type="transmembrane region" description="Helical" evidence="32">
    <location>
        <begin position="94"/>
        <end position="118"/>
    </location>
</feature>
<name>T1J269_STRMM</name>
<comment type="subcellular location">
    <subcellularLocation>
        <location evidence="8 29">Endoplasmic reticulum membrane</location>
        <topology evidence="8 29">Multi-pass membrane protein</topology>
    </subcellularLocation>
</comment>
<keyword evidence="12 32" id="KW-0812">Transmembrane</keyword>
<keyword evidence="13 29" id="KW-0256">Endoplasmic reticulum</keyword>
<evidence type="ECO:0000256" key="6">
    <source>
        <dbReference type="ARBA" id="ARBA00001349"/>
    </source>
</evidence>
<evidence type="ECO:0000256" key="7">
    <source>
        <dbReference type="ARBA" id="ARBA00001764"/>
    </source>
</evidence>
<evidence type="ECO:0000256" key="24">
    <source>
        <dbReference type="ARBA" id="ARBA00048634"/>
    </source>
</evidence>
<evidence type="ECO:0000256" key="8">
    <source>
        <dbReference type="ARBA" id="ARBA00004477"/>
    </source>
</evidence>
<evidence type="ECO:0000256" key="15">
    <source>
        <dbReference type="ARBA" id="ARBA00023136"/>
    </source>
</evidence>
<comment type="catalytic activity">
    <reaction evidence="19">
        <text>1-O-(9Z-octadecyl)-3-(9Z-octadecenoyl)-glycerol + (9Z)-octadecenoyl-CoA = 1-O-(9Z-octadecenyl)-2,3-di-(9Z-octadecenoyl)glycerol + CoA</text>
        <dbReference type="Rhea" id="RHEA:55344"/>
        <dbReference type="ChEBI" id="CHEBI:57287"/>
        <dbReference type="ChEBI" id="CHEBI:57387"/>
        <dbReference type="ChEBI" id="CHEBI:138735"/>
        <dbReference type="ChEBI" id="CHEBI:197429"/>
    </reaction>
    <physiologicalReaction direction="left-to-right" evidence="19">
        <dbReference type="Rhea" id="RHEA:55345"/>
    </physiologicalReaction>
</comment>
<evidence type="ECO:0000256" key="3">
    <source>
        <dbReference type="ARBA" id="ARBA00000895"/>
    </source>
</evidence>
<comment type="catalytic activity">
    <reaction evidence="5">
        <text>2-(9Z-octadecenoyl)-glycerol + hexadecanoyl-CoA = 1-hexadecanoyl-2-(9Z-octadecenoyl)-sn-glycerol + CoA</text>
        <dbReference type="Rhea" id="RHEA:38071"/>
        <dbReference type="ChEBI" id="CHEBI:57287"/>
        <dbReference type="ChEBI" id="CHEBI:57379"/>
        <dbReference type="ChEBI" id="CHEBI:73990"/>
        <dbReference type="ChEBI" id="CHEBI:75466"/>
    </reaction>
    <physiologicalReaction direction="left-to-right" evidence="5">
        <dbReference type="Rhea" id="RHEA:38072"/>
    </physiologicalReaction>
</comment>
<dbReference type="PhylomeDB" id="T1J269"/>
<comment type="catalytic activity">
    <reaction evidence="24">
        <text>an acyl-CoA + a 1,2-diacyl-sn-glycerol = a triacyl-sn-glycerol + CoA</text>
        <dbReference type="Rhea" id="RHEA:10868"/>
        <dbReference type="ChEBI" id="CHEBI:17815"/>
        <dbReference type="ChEBI" id="CHEBI:57287"/>
        <dbReference type="ChEBI" id="CHEBI:58342"/>
        <dbReference type="ChEBI" id="CHEBI:64615"/>
        <dbReference type="EC" id="2.3.1.20"/>
    </reaction>
    <physiologicalReaction direction="left-to-right" evidence="24">
        <dbReference type="Rhea" id="RHEA:10869"/>
    </physiologicalReaction>
</comment>
<evidence type="ECO:0000256" key="4">
    <source>
        <dbReference type="ARBA" id="ARBA00001118"/>
    </source>
</evidence>
<dbReference type="InterPro" id="IPR014371">
    <property type="entry name" value="Oat_ACAT_DAG_ARE"/>
</dbReference>
<dbReference type="STRING" id="126957.T1J269"/>
<feature type="compositionally biased region" description="Basic and acidic residues" evidence="31">
    <location>
        <begin position="1"/>
        <end position="10"/>
    </location>
</feature>
<dbReference type="EMBL" id="JH431796">
    <property type="status" value="NOT_ANNOTATED_CDS"/>
    <property type="molecule type" value="Genomic_DNA"/>
</dbReference>
<evidence type="ECO:0000256" key="31">
    <source>
        <dbReference type="SAM" id="MobiDB-lite"/>
    </source>
</evidence>
<feature type="transmembrane region" description="Helical" evidence="32">
    <location>
        <begin position="421"/>
        <end position="439"/>
    </location>
</feature>
<comment type="catalytic activity">
    <reaction evidence="2">
        <text>all-trans-retinol + an acyl-CoA = an all-trans-retinyl ester + CoA</text>
        <dbReference type="Rhea" id="RHEA:11488"/>
        <dbReference type="ChEBI" id="CHEBI:17336"/>
        <dbReference type="ChEBI" id="CHEBI:57287"/>
        <dbReference type="ChEBI" id="CHEBI:58342"/>
        <dbReference type="ChEBI" id="CHEBI:63410"/>
        <dbReference type="EC" id="2.3.1.76"/>
    </reaction>
    <physiologicalReaction direction="left-to-right" evidence="2">
        <dbReference type="Rhea" id="RHEA:11489"/>
    </physiologicalReaction>
</comment>
<comment type="pathway">
    <text evidence="9">Lipid metabolism; glycerolipid metabolism.</text>
</comment>
<evidence type="ECO:0000256" key="14">
    <source>
        <dbReference type="ARBA" id="ARBA00022989"/>
    </source>
</evidence>
<dbReference type="UniPathway" id="UPA00230"/>
<dbReference type="GO" id="GO:0019432">
    <property type="term" value="P:triglyceride biosynthetic process"/>
    <property type="evidence" value="ECO:0007669"/>
    <property type="project" value="InterPro"/>
</dbReference>
<dbReference type="Pfam" id="PF03062">
    <property type="entry name" value="MBOAT"/>
    <property type="match status" value="1"/>
</dbReference>
<comment type="catalytic activity">
    <reaction evidence="25">
        <text>1,2-di-(9Z-octadecenoyl)-glycerol + (9Z)-octadecenoate + H(+) = 1,2,3-tri-(9Z-octadecenoyl)-glycerol + H2O</text>
        <dbReference type="Rhea" id="RHEA:38379"/>
        <dbReference type="ChEBI" id="CHEBI:15377"/>
        <dbReference type="ChEBI" id="CHEBI:15378"/>
        <dbReference type="ChEBI" id="CHEBI:30823"/>
        <dbReference type="ChEBI" id="CHEBI:52323"/>
        <dbReference type="ChEBI" id="CHEBI:53753"/>
    </reaction>
    <physiologicalReaction direction="left-to-right" evidence="25">
        <dbReference type="Rhea" id="RHEA:38380"/>
    </physiologicalReaction>
</comment>
<evidence type="ECO:0000256" key="23">
    <source>
        <dbReference type="ARBA" id="ARBA00048614"/>
    </source>
</evidence>
<feature type="transmembrane region" description="Helical" evidence="32">
    <location>
        <begin position="156"/>
        <end position="178"/>
    </location>
</feature>
<evidence type="ECO:0000256" key="1">
    <source>
        <dbReference type="ARBA" id="ARBA00000174"/>
    </source>
</evidence>
<comment type="catalytic activity">
    <reaction evidence="20">
        <text>1-O-(9Z-octadecenyl)-glycerol + (9Z)-octadecenoyl-CoA = 1-O-(9Z-octadecyl)-3-(9Z-octadecenoyl)-glycerol + CoA</text>
        <dbReference type="Rhea" id="RHEA:55340"/>
        <dbReference type="ChEBI" id="CHEBI:34116"/>
        <dbReference type="ChEBI" id="CHEBI:57287"/>
        <dbReference type="ChEBI" id="CHEBI:57387"/>
        <dbReference type="ChEBI" id="CHEBI:197429"/>
    </reaction>
    <physiologicalReaction direction="left-to-right" evidence="20">
        <dbReference type="Rhea" id="RHEA:55341"/>
    </physiologicalReaction>
</comment>
<dbReference type="OMA" id="RCHDYRR"/>
<feature type="region of interest" description="Disordered" evidence="31">
    <location>
        <begin position="1"/>
        <end position="40"/>
    </location>
</feature>
<evidence type="ECO:0000256" key="10">
    <source>
        <dbReference type="ARBA" id="ARBA00009010"/>
    </source>
</evidence>
<comment type="catalytic activity">
    <reaction evidence="6">
        <text>1,2-di-(9Z-octadecenoyl)-sn-glycerol + hexadecanoyl-CoA = 1,2-di-(9Z)-octadecenoyl-3-hexadecanoyl-sn-glycerol + CoA</text>
        <dbReference type="Rhea" id="RHEA:38163"/>
        <dbReference type="ChEBI" id="CHEBI:52333"/>
        <dbReference type="ChEBI" id="CHEBI:57287"/>
        <dbReference type="ChEBI" id="CHEBI:57379"/>
        <dbReference type="ChEBI" id="CHEBI:75583"/>
    </reaction>
    <physiologicalReaction direction="left-to-right" evidence="6">
        <dbReference type="Rhea" id="RHEA:38164"/>
    </physiologicalReaction>
</comment>
<reference evidence="33" key="2">
    <citation type="submission" date="2015-02" db="UniProtKB">
        <authorList>
            <consortium name="EnsemblMetazoa"/>
        </authorList>
    </citation>
    <scope>IDENTIFICATION</scope>
</reference>
<comment type="catalytic activity">
    <reaction evidence="26">
        <text>hexadecan-1-ol + hexadecanoyl-CoA = hexadecyl hexadecanoate + CoA</text>
        <dbReference type="Rhea" id="RHEA:38167"/>
        <dbReference type="ChEBI" id="CHEBI:16125"/>
        <dbReference type="ChEBI" id="CHEBI:57287"/>
        <dbReference type="ChEBI" id="CHEBI:57379"/>
        <dbReference type="ChEBI" id="CHEBI:75584"/>
    </reaction>
    <physiologicalReaction direction="left-to-right" evidence="26">
        <dbReference type="Rhea" id="RHEA:38168"/>
    </physiologicalReaction>
</comment>
<evidence type="ECO:0000256" key="21">
    <source>
        <dbReference type="ARBA" id="ARBA00048096"/>
    </source>
</evidence>
<dbReference type="eggNOG" id="KOG0380">
    <property type="taxonomic scope" value="Eukaryota"/>
</dbReference>
<comment type="catalytic activity">
    <reaction evidence="4">
        <text>hexadecane-1,2-diol + 2 hexadecanoyl-CoA = 1,2-O,O-dihexadecanoyl-1,2-hexadecanediol + 2 CoA</text>
        <dbReference type="Rhea" id="RHEA:38211"/>
        <dbReference type="ChEBI" id="CHEBI:57287"/>
        <dbReference type="ChEBI" id="CHEBI:57379"/>
        <dbReference type="ChEBI" id="CHEBI:75586"/>
        <dbReference type="ChEBI" id="CHEBI:75608"/>
    </reaction>
    <physiologicalReaction direction="left-to-right" evidence="4">
        <dbReference type="Rhea" id="RHEA:38212"/>
    </physiologicalReaction>
</comment>
<comment type="catalytic activity">
    <reaction evidence="7">
        <text>all-trans-retinol + hexadecanoyl-CoA = all-trans-retinyl hexadecanoate + CoA</text>
        <dbReference type="Rhea" id="RHEA:38175"/>
        <dbReference type="ChEBI" id="CHEBI:17336"/>
        <dbReference type="ChEBI" id="CHEBI:17616"/>
        <dbReference type="ChEBI" id="CHEBI:57287"/>
        <dbReference type="ChEBI" id="CHEBI:57379"/>
    </reaction>
    <physiologicalReaction direction="left-to-right" evidence="7">
        <dbReference type="Rhea" id="RHEA:38176"/>
    </physiologicalReaction>
</comment>
<dbReference type="HOGENOM" id="CLU_018190_0_0_1"/>
<feature type="compositionally biased region" description="Basic and acidic residues" evidence="31">
    <location>
        <begin position="19"/>
        <end position="37"/>
    </location>
</feature>
<dbReference type="AlphaFoldDB" id="T1J269"/>
<keyword evidence="15 29" id="KW-0472">Membrane</keyword>
<comment type="catalytic activity">
    <reaction evidence="3">
        <text>13-cis-retinol + hexadecanoyl-CoA = 13-cis-retinyl hexadecanoate + CoA</text>
        <dbReference type="Rhea" id="RHEA:55296"/>
        <dbReference type="ChEBI" id="CHEBI:45479"/>
        <dbReference type="ChEBI" id="CHEBI:57287"/>
        <dbReference type="ChEBI" id="CHEBI:57379"/>
        <dbReference type="ChEBI" id="CHEBI:138722"/>
    </reaction>
    <physiologicalReaction direction="left-to-right" evidence="3">
        <dbReference type="Rhea" id="RHEA:55297"/>
    </physiologicalReaction>
</comment>
<comment type="catalytic activity">
    <reaction evidence="21">
        <text>2,3-di-(9Z)-octadecenoyl-sn-glycerol + (9Z)-octadecenoyl-CoA = 1,2,3-tri-(9Z-octadecenoyl)-glycerol + CoA</text>
        <dbReference type="Rhea" id="RHEA:38439"/>
        <dbReference type="ChEBI" id="CHEBI:53753"/>
        <dbReference type="ChEBI" id="CHEBI:57287"/>
        <dbReference type="ChEBI" id="CHEBI:57387"/>
        <dbReference type="ChEBI" id="CHEBI:75824"/>
    </reaction>
    <physiologicalReaction direction="left-to-right" evidence="21">
        <dbReference type="Rhea" id="RHEA:38440"/>
    </physiologicalReaction>
</comment>
<comment type="catalytic activity">
    <reaction evidence="1">
        <text>hexadecane-1,2-diol + hexadecanoyl-CoA = 2-hydroxyhexadecyl hexadecanoate + CoA</text>
        <dbReference type="Rhea" id="RHEA:38171"/>
        <dbReference type="ChEBI" id="CHEBI:57287"/>
        <dbReference type="ChEBI" id="CHEBI:57379"/>
        <dbReference type="ChEBI" id="CHEBI:75586"/>
        <dbReference type="ChEBI" id="CHEBI:75587"/>
    </reaction>
    <physiologicalReaction direction="left-to-right" evidence="1">
        <dbReference type="Rhea" id="RHEA:38172"/>
    </physiologicalReaction>
</comment>
<sequence length="454" mass="53716">MADSSTDTRQRNVQSKNTDVSKEAKKSRPDKPVHHSNESLLSTESGYNNYRGLLNLCIVLLALSNGRVALENFLKYGILVDPLQWFRILIHDQFHWSFVALFLCTNIFILFSLLLEYAVSKNKISEVTTYWLHLVNLFSILFFPAVIVYFCDTHPVGGSLALGGFSTMFLKLVSYMIVNRWCREAREKKVSDVDSKVNGHVEPSHIVYPGNLNIKDIYYFIFVPTLCYELNFPRSPRIRKRFLIKRFLEMLFISQLMFGLIQQWMVPTIRNSTIPFKEMNYSRLLERLLKLAVPNHLIWLIGFYWFFHSCLNFMAELARFADREFYRDWWNSETVNYFWQNWNIPVHRWCLRHLYMPLTQMGYNRSSATVIVFLISAFFHEYLVSIPLKMFRLWAFIGMAAQVPFARFVRRFLAGKFSNMAVWLSLIIGQPLAILMYYHDYYIIHYENSNEISH</sequence>
<comment type="similarity">
    <text evidence="10 29">Belongs to the membrane-bound acyltransferase family. Sterol o-acyltransferase subfamily.</text>
</comment>
<keyword evidence="34" id="KW-1185">Reference proteome</keyword>
<evidence type="ECO:0000256" key="5">
    <source>
        <dbReference type="ARBA" id="ARBA00001313"/>
    </source>
</evidence>
<evidence type="ECO:0000313" key="33">
    <source>
        <dbReference type="EnsemblMetazoa" id="SMAR007648-PA"/>
    </source>
</evidence>
<evidence type="ECO:0000256" key="19">
    <source>
        <dbReference type="ARBA" id="ARBA00047609"/>
    </source>
</evidence>
<evidence type="ECO:0000256" key="29">
    <source>
        <dbReference type="PIRNR" id="PIRNR000439"/>
    </source>
</evidence>
<dbReference type="InterPro" id="IPR027251">
    <property type="entry name" value="Diacylglycerol_acylTrfase1"/>
</dbReference>
<evidence type="ECO:0000256" key="2">
    <source>
        <dbReference type="ARBA" id="ARBA00000633"/>
    </source>
</evidence>
<dbReference type="PANTHER" id="PTHR10408:SF7">
    <property type="entry name" value="DIACYLGLYCEROL O-ACYLTRANSFERASE 1"/>
    <property type="match status" value="1"/>
</dbReference>
<dbReference type="GO" id="GO:0005789">
    <property type="term" value="C:endoplasmic reticulum membrane"/>
    <property type="evidence" value="ECO:0007669"/>
    <property type="project" value="UniProtKB-SubCell"/>
</dbReference>
<comment type="catalytic activity">
    <reaction evidence="22">
        <text>2-(9Z-octadecenoyl)-glycerol + (9Z)-octadecenoyl-CoA = 1,2-di-(9Z-octadecenoyl)-sn-glycerol + CoA</text>
        <dbReference type="Rhea" id="RHEA:37911"/>
        <dbReference type="ChEBI" id="CHEBI:52333"/>
        <dbReference type="ChEBI" id="CHEBI:57287"/>
        <dbReference type="ChEBI" id="CHEBI:57387"/>
        <dbReference type="ChEBI" id="CHEBI:73990"/>
    </reaction>
    <physiologicalReaction direction="left-to-right" evidence="22">
        <dbReference type="Rhea" id="RHEA:37912"/>
    </physiologicalReaction>
</comment>
<reference evidence="34" key="1">
    <citation type="submission" date="2011-05" db="EMBL/GenBank/DDBJ databases">
        <authorList>
            <person name="Richards S.R."/>
            <person name="Qu J."/>
            <person name="Jiang H."/>
            <person name="Jhangiani S.N."/>
            <person name="Agravi P."/>
            <person name="Goodspeed R."/>
            <person name="Gross S."/>
            <person name="Mandapat C."/>
            <person name="Jackson L."/>
            <person name="Mathew T."/>
            <person name="Pu L."/>
            <person name="Thornton R."/>
            <person name="Saada N."/>
            <person name="Wilczek-Boney K.B."/>
            <person name="Lee S."/>
            <person name="Kovar C."/>
            <person name="Wu Y."/>
            <person name="Scherer S.E."/>
            <person name="Worley K.C."/>
            <person name="Muzny D.M."/>
            <person name="Gibbs R."/>
        </authorList>
    </citation>
    <scope>NUCLEOTIDE SEQUENCE</scope>
    <source>
        <strain evidence="34">Brora</strain>
    </source>
</reference>
<evidence type="ECO:0000256" key="22">
    <source>
        <dbReference type="ARBA" id="ARBA00048135"/>
    </source>
</evidence>
<keyword evidence="16 29" id="KW-0012">Acyltransferase</keyword>
<evidence type="ECO:0000256" key="28">
    <source>
        <dbReference type="ARBA" id="ARBA00049549"/>
    </source>
</evidence>
<evidence type="ECO:0000256" key="27">
    <source>
        <dbReference type="ARBA" id="ARBA00049168"/>
    </source>
</evidence>
<dbReference type="PANTHER" id="PTHR10408">
    <property type="entry name" value="STEROL O-ACYLTRANSFERASE"/>
    <property type="match status" value="1"/>
</dbReference>
<dbReference type="EnsemblMetazoa" id="SMAR007648-RA">
    <property type="protein sequence ID" value="SMAR007648-PA"/>
    <property type="gene ID" value="SMAR007648"/>
</dbReference>
<evidence type="ECO:0000256" key="25">
    <source>
        <dbReference type="ARBA" id="ARBA00048728"/>
    </source>
</evidence>
<evidence type="ECO:0000256" key="17">
    <source>
        <dbReference type="ARBA" id="ARBA00023610"/>
    </source>
</evidence>
<comment type="catalytic activity">
    <reaction evidence="23">
        <text>1-octadecanoyl-2-(5Z,8Z,11Z,14Z-eicosatetraenoyl)-sn-glycerol + (9Z)-octadecenoyl-CoA = 1-octadecanoyl-2-(5Z,8Z,11Z,14Z)-eicosatetraenoyl-3-(9Z)-octadecenoyl-sn-glycerol + CoA</text>
        <dbReference type="Rhea" id="RHEA:38307"/>
        <dbReference type="ChEBI" id="CHEBI:57287"/>
        <dbReference type="ChEBI" id="CHEBI:57387"/>
        <dbReference type="ChEBI" id="CHEBI:75728"/>
        <dbReference type="ChEBI" id="CHEBI:75729"/>
    </reaction>
    <physiologicalReaction direction="left-to-right" evidence="23">
        <dbReference type="Rhea" id="RHEA:38308"/>
    </physiologicalReaction>
</comment>
<proteinExistence type="inferred from homology"/>
<feature type="transmembrane region" description="Helical" evidence="32">
    <location>
        <begin position="362"/>
        <end position="379"/>
    </location>
</feature>
<comment type="catalytic activity">
    <reaction evidence="27">
        <text>1-(9Z-octadecenoyl)-glycerol + (9Z)-octadecenoyl-CoA = 1,2-di-(9Z-octadecenoyl)-glycerol + CoA</text>
        <dbReference type="Rhea" id="RHEA:37915"/>
        <dbReference type="ChEBI" id="CHEBI:52323"/>
        <dbReference type="ChEBI" id="CHEBI:57287"/>
        <dbReference type="ChEBI" id="CHEBI:57387"/>
        <dbReference type="ChEBI" id="CHEBI:75342"/>
    </reaction>
    <physiologicalReaction direction="left-to-right" evidence="27">
        <dbReference type="Rhea" id="RHEA:37916"/>
    </physiologicalReaction>
</comment>
<feature type="transmembrane region" description="Helical" evidence="32">
    <location>
        <begin position="297"/>
        <end position="315"/>
    </location>
</feature>
<keyword evidence="14 32" id="KW-1133">Transmembrane helix</keyword>
<organism evidence="33 34">
    <name type="scientific">Strigamia maritima</name>
    <name type="common">European centipede</name>
    <name type="synonym">Geophilus maritimus</name>
    <dbReference type="NCBI Taxonomy" id="126957"/>
    <lineage>
        <taxon>Eukaryota</taxon>
        <taxon>Metazoa</taxon>
        <taxon>Ecdysozoa</taxon>
        <taxon>Arthropoda</taxon>
        <taxon>Myriapoda</taxon>
        <taxon>Chilopoda</taxon>
        <taxon>Pleurostigmophora</taxon>
        <taxon>Geophilomorpha</taxon>
        <taxon>Linotaeniidae</taxon>
        <taxon>Strigamia</taxon>
    </lineage>
</organism>
<dbReference type="Proteomes" id="UP000014500">
    <property type="component" value="Unassembled WGS sequence"/>
</dbReference>
<dbReference type="InterPro" id="IPR004299">
    <property type="entry name" value="MBOAT_fam"/>
</dbReference>
<feature type="transmembrane region" description="Helical" evidence="32">
    <location>
        <begin position="130"/>
        <end position="150"/>
    </location>
</feature>
<protein>
    <recommendedName>
        <fullName evidence="29">O-acyltransferase</fullName>
    </recommendedName>
</protein>
<evidence type="ECO:0000256" key="16">
    <source>
        <dbReference type="ARBA" id="ARBA00023315"/>
    </source>
</evidence>
<dbReference type="GO" id="GO:0004144">
    <property type="term" value="F:diacylglycerol O-acyltransferase activity"/>
    <property type="evidence" value="ECO:0007669"/>
    <property type="project" value="UniProtKB-EC"/>
</dbReference>
<evidence type="ECO:0000256" key="9">
    <source>
        <dbReference type="ARBA" id="ARBA00005175"/>
    </source>
</evidence>
<dbReference type="PIRSF" id="PIRSF000439">
    <property type="entry name" value="Oat_ACAT_DAG_ARE"/>
    <property type="match status" value="1"/>
</dbReference>
<comment type="catalytic activity">
    <reaction evidence="28">
        <text>1,3-di-(9Z-octadecenoyl)-glycerol + (9Z)-octadecenoyl-CoA = 1,2,3-tri-(9Z-octadecenoyl)-glycerol + CoA</text>
        <dbReference type="Rhea" id="RHEA:38435"/>
        <dbReference type="ChEBI" id="CHEBI:53753"/>
        <dbReference type="ChEBI" id="CHEBI:57287"/>
        <dbReference type="ChEBI" id="CHEBI:57387"/>
        <dbReference type="ChEBI" id="CHEBI:75735"/>
    </reaction>
    <physiologicalReaction direction="left-to-right" evidence="28">
        <dbReference type="Rhea" id="RHEA:38436"/>
    </physiologicalReaction>
</comment>
<evidence type="ECO:0000256" key="11">
    <source>
        <dbReference type="ARBA" id="ARBA00022679"/>
    </source>
</evidence>
<evidence type="ECO:0000313" key="34">
    <source>
        <dbReference type="Proteomes" id="UP000014500"/>
    </source>
</evidence>
<evidence type="ECO:0000256" key="26">
    <source>
        <dbReference type="ARBA" id="ARBA00048907"/>
    </source>
</evidence>
<feature type="transmembrane region" description="Helical" evidence="32">
    <location>
        <begin position="53"/>
        <end position="74"/>
    </location>
</feature>
<dbReference type="PIRSF" id="PIRSF500231">
    <property type="entry name" value="Oat_dag"/>
    <property type="match status" value="1"/>
</dbReference>
<evidence type="ECO:0000256" key="12">
    <source>
        <dbReference type="ARBA" id="ARBA00022692"/>
    </source>
</evidence>
<evidence type="ECO:0000256" key="20">
    <source>
        <dbReference type="ARBA" id="ARBA00047807"/>
    </source>
</evidence>
<keyword evidence="11 29" id="KW-0808">Transferase</keyword>
<comment type="subunit">
    <text evidence="17">Homodimer or homotetramer; both forms have similar enzymatic activities.</text>
</comment>
<evidence type="ECO:0000256" key="30">
    <source>
        <dbReference type="PIRSR" id="PIRSR000439-1"/>
    </source>
</evidence>
<comment type="catalytic activity">
    <reaction evidence="18">
        <text>1,2-di-(9Z-octadecenoyl)-sn-glycerol + (9Z)-octadecenoyl-CoA = 1,2,3-tri-(9Z-octadecenoyl)-glycerol + CoA</text>
        <dbReference type="Rhea" id="RHEA:38219"/>
        <dbReference type="ChEBI" id="CHEBI:52333"/>
        <dbReference type="ChEBI" id="CHEBI:53753"/>
        <dbReference type="ChEBI" id="CHEBI:57287"/>
        <dbReference type="ChEBI" id="CHEBI:57387"/>
    </reaction>
    <physiologicalReaction direction="left-to-right" evidence="18">
        <dbReference type="Rhea" id="RHEA:38220"/>
    </physiologicalReaction>
</comment>
<feature type="active site" evidence="30">
    <location>
        <position position="380"/>
    </location>
</feature>
<dbReference type="GO" id="GO:0050252">
    <property type="term" value="F:retinol O-fatty-acyltransferase activity"/>
    <property type="evidence" value="ECO:0007669"/>
    <property type="project" value="UniProtKB-EC"/>
</dbReference>
<feature type="transmembrane region" description="Helical" evidence="32">
    <location>
        <begin position="391"/>
        <end position="409"/>
    </location>
</feature>
<evidence type="ECO:0000256" key="13">
    <source>
        <dbReference type="ARBA" id="ARBA00022824"/>
    </source>
</evidence>